<name>A0ACB9UCD9_9CETA</name>
<organism evidence="1 2">
    <name type="scientific">Ovis ammon polii x Ovis aries</name>
    <dbReference type="NCBI Taxonomy" id="2918886"/>
    <lineage>
        <taxon>Eukaryota</taxon>
        <taxon>Metazoa</taxon>
        <taxon>Chordata</taxon>
        <taxon>Craniata</taxon>
        <taxon>Vertebrata</taxon>
        <taxon>Euteleostomi</taxon>
        <taxon>Mammalia</taxon>
        <taxon>Eutheria</taxon>
        <taxon>Laurasiatheria</taxon>
        <taxon>Artiodactyla</taxon>
        <taxon>Ruminantia</taxon>
        <taxon>Pecora</taxon>
        <taxon>Bovidae</taxon>
        <taxon>Caprinae</taxon>
        <taxon>Ovis</taxon>
    </lineage>
</organism>
<reference evidence="1" key="1">
    <citation type="submission" date="2022-03" db="EMBL/GenBank/DDBJ databases">
        <title>Genomic analyses of argali, domestic sheep and their hybrids provide insights into chromosomal evolution, heterosis and genetic basis of agronomic traits.</title>
        <authorList>
            <person name="Li M."/>
        </authorList>
    </citation>
    <scope>NUCLEOTIDE SEQUENCE</scope>
    <source>
        <strain evidence="1">F1 hybrid</strain>
    </source>
</reference>
<accession>A0ACB9UCD9</accession>
<proteinExistence type="predicted"/>
<evidence type="ECO:0000313" key="1">
    <source>
        <dbReference type="EMBL" id="KAI4563890.1"/>
    </source>
</evidence>
<sequence length="87" mass="9649">MSPPQAGDREGPLKRKLLDPASRVFDSVPSGPHVGEFALLSSRVLLMLLESEFKDLKVWMIKRRFLPSPACPCCLLLFQSLSIGPAR</sequence>
<comment type="caution">
    <text evidence="1">The sequence shown here is derived from an EMBL/GenBank/DDBJ whole genome shotgun (WGS) entry which is preliminary data.</text>
</comment>
<gene>
    <name evidence="1" type="ORF">MJG53_016464</name>
</gene>
<dbReference type="Proteomes" id="UP001057279">
    <property type="component" value="Linkage Group LG20"/>
</dbReference>
<protein>
    <submittedName>
        <fullName evidence="1">Uncharacterized protein</fullName>
    </submittedName>
</protein>
<keyword evidence="2" id="KW-1185">Reference proteome</keyword>
<dbReference type="EMBL" id="CM043045">
    <property type="protein sequence ID" value="KAI4563890.1"/>
    <property type="molecule type" value="Genomic_DNA"/>
</dbReference>
<evidence type="ECO:0000313" key="2">
    <source>
        <dbReference type="Proteomes" id="UP001057279"/>
    </source>
</evidence>